<feature type="binding site" evidence="9 12">
    <location>
        <begin position="187"/>
        <end position="192"/>
    </location>
    <ligand>
        <name>NADP(+)</name>
        <dbReference type="ChEBI" id="CHEBI:58349"/>
    </ligand>
</feature>
<dbReference type="FunFam" id="3.30.460.30:FF:000001">
    <property type="entry name" value="Glutamyl-tRNA reductase"/>
    <property type="match status" value="1"/>
</dbReference>
<dbReference type="InterPro" id="IPR006151">
    <property type="entry name" value="Shikm_DH/Glu-tRNA_Rdtase"/>
</dbReference>
<dbReference type="Pfam" id="PF01488">
    <property type="entry name" value="Shikimate_DH"/>
    <property type="match status" value="1"/>
</dbReference>
<dbReference type="Pfam" id="PF00745">
    <property type="entry name" value="GlutR_dimer"/>
    <property type="match status" value="1"/>
</dbReference>
<feature type="site" description="Important for activity" evidence="9 13">
    <location>
        <position position="97"/>
    </location>
</feature>
<dbReference type="Gene3D" id="3.30.460.30">
    <property type="entry name" value="Glutamyl-tRNA reductase, N-terminal domain"/>
    <property type="match status" value="1"/>
</dbReference>
<comment type="function">
    <text evidence="9">Catalyzes the NADPH-dependent reduction of glutamyl-tRNA(Glu) to glutamate 1-semialdehyde (GSA).</text>
</comment>
<organism evidence="18 19">
    <name type="scientific">Saccharobesus litoralis</name>
    <dbReference type="NCBI Taxonomy" id="2172099"/>
    <lineage>
        <taxon>Bacteria</taxon>
        <taxon>Pseudomonadati</taxon>
        <taxon>Pseudomonadota</taxon>
        <taxon>Gammaproteobacteria</taxon>
        <taxon>Alteromonadales</taxon>
        <taxon>Alteromonadaceae</taxon>
        <taxon>Saccharobesus</taxon>
    </lineage>
</organism>
<dbReference type="GO" id="GO:0008883">
    <property type="term" value="F:glutamyl-tRNA reductase activity"/>
    <property type="evidence" value="ECO:0007669"/>
    <property type="project" value="UniProtKB-UniRule"/>
</dbReference>
<dbReference type="PANTHER" id="PTHR43013:SF1">
    <property type="entry name" value="GLUTAMYL-TRNA REDUCTASE"/>
    <property type="match status" value="1"/>
</dbReference>
<evidence type="ECO:0000256" key="6">
    <source>
        <dbReference type="ARBA" id="ARBA00023244"/>
    </source>
</evidence>
<dbReference type="NCBIfam" id="TIGR01035">
    <property type="entry name" value="hemA"/>
    <property type="match status" value="1"/>
</dbReference>
<evidence type="ECO:0000259" key="15">
    <source>
        <dbReference type="Pfam" id="PF00745"/>
    </source>
</evidence>
<dbReference type="InterPro" id="IPR015896">
    <property type="entry name" value="4pyrrol_synth_GluRdtase_dimer"/>
</dbReference>
<dbReference type="SUPFAM" id="SSF69742">
    <property type="entry name" value="Glutamyl tRNA-reductase catalytic, N-terminal domain"/>
    <property type="match status" value="1"/>
</dbReference>
<sequence length="418" mass="46512">MAFYSFGVSHKTAPVSIREKVAFSTEELDKAIADLKNTYQVDEVVSVNTCNRTEVYVVAKELAHQQVVNWFAYHSNVESKQLADSIYFHAHQQAVSHLMEVAAGLDSLVLGEPQILGQLKQAYSEAKNRDYLGQLLQKLFQKTFSVAKDIRTNTEIGASAVSVAFAAVNLAKHIFSDLAKSQVLLVGAGETIELVARHLKEAGCTNIVVANRTLERAKSLADEFSAQCATLNEIPELLVKSDVVVASTASPLPIIGKGMVEKALKKRLYQPMLMIDIAVPRDIEEEVNTIDNVYLYTVDDLQGIVEKNQQQRQKAAQQAKTIINTQVKEFYEWLDSLKSVDYVREYRQQCEALKQTSLDKALKQLSQGADAEQVLKAFANQLTSKLMHAPTLAIREAVKSDKNEFIELMTEQSSSRAK</sequence>
<dbReference type="InterPro" id="IPR015895">
    <property type="entry name" value="4pyrrol_synth_GluRdtase_N"/>
</dbReference>
<feature type="active site" description="Nucleophile" evidence="9 10">
    <location>
        <position position="50"/>
    </location>
</feature>
<dbReference type="InterPro" id="IPR036453">
    <property type="entry name" value="GluRdtase_dimer_dom_sf"/>
</dbReference>
<protein>
    <recommendedName>
        <fullName evidence="8 9">Glutamyl-tRNA reductase</fullName>
        <shortName evidence="9">GluTR</shortName>
        <ecNumber evidence="3 9">1.2.1.70</ecNumber>
    </recommendedName>
</protein>
<feature type="domain" description="Tetrapyrrole biosynthesis glutamyl-tRNA reductase dimerisation" evidence="15">
    <location>
        <begin position="318"/>
        <end position="409"/>
    </location>
</feature>
<dbReference type="SUPFAM" id="SSF51735">
    <property type="entry name" value="NAD(P)-binding Rossmann-fold domains"/>
    <property type="match status" value="1"/>
</dbReference>
<evidence type="ECO:0000313" key="19">
    <source>
        <dbReference type="Proteomes" id="UP000244441"/>
    </source>
</evidence>
<feature type="binding site" evidence="9 11">
    <location>
        <begin position="49"/>
        <end position="52"/>
    </location>
    <ligand>
        <name>substrate</name>
    </ligand>
</feature>
<evidence type="ECO:0000256" key="14">
    <source>
        <dbReference type="RuleBase" id="RU000584"/>
    </source>
</evidence>
<dbReference type="RefSeq" id="WP_108603771.1">
    <property type="nucleotide sequence ID" value="NZ_CP026604.1"/>
</dbReference>
<evidence type="ECO:0000259" key="17">
    <source>
        <dbReference type="Pfam" id="PF05201"/>
    </source>
</evidence>
<dbReference type="GO" id="GO:0050661">
    <property type="term" value="F:NADP binding"/>
    <property type="evidence" value="ECO:0007669"/>
    <property type="project" value="InterPro"/>
</dbReference>
<dbReference type="FunFam" id="3.40.50.720:FF:000031">
    <property type="entry name" value="Glutamyl-tRNA reductase"/>
    <property type="match status" value="1"/>
</dbReference>
<dbReference type="OrthoDB" id="110209at2"/>
<evidence type="ECO:0000256" key="10">
    <source>
        <dbReference type="PIRSR" id="PIRSR000445-1"/>
    </source>
</evidence>
<evidence type="ECO:0000256" key="2">
    <source>
        <dbReference type="ARBA" id="ARBA00005916"/>
    </source>
</evidence>
<gene>
    <name evidence="9" type="primary">hemA</name>
    <name evidence="18" type="ORF">C2869_15195</name>
</gene>
<dbReference type="Gene3D" id="3.40.50.720">
    <property type="entry name" value="NAD(P)-binding Rossmann-like Domain"/>
    <property type="match status" value="1"/>
</dbReference>
<dbReference type="EMBL" id="CP026604">
    <property type="protein sequence ID" value="AWB67701.1"/>
    <property type="molecule type" value="Genomic_DNA"/>
</dbReference>
<dbReference type="PIRSF" id="PIRSF000445">
    <property type="entry name" value="4pyrrol_synth_GluRdtase"/>
    <property type="match status" value="1"/>
</dbReference>
<dbReference type="UniPathway" id="UPA00251">
    <property type="reaction ID" value="UER00316"/>
</dbReference>
<feature type="binding site" evidence="9 11">
    <location>
        <position position="107"/>
    </location>
    <ligand>
        <name>substrate</name>
    </ligand>
</feature>
<proteinExistence type="inferred from homology"/>
<comment type="catalytic activity">
    <reaction evidence="7 9 14">
        <text>(S)-4-amino-5-oxopentanoate + tRNA(Glu) + NADP(+) = L-glutamyl-tRNA(Glu) + NADPH + H(+)</text>
        <dbReference type="Rhea" id="RHEA:12344"/>
        <dbReference type="Rhea" id="RHEA-COMP:9663"/>
        <dbReference type="Rhea" id="RHEA-COMP:9680"/>
        <dbReference type="ChEBI" id="CHEBI:15378"/>
        <dbReference type="ChEBI" id="CHEBI:57501"/>
        <dbReference type="ChEBI" id="CHEBI:57783"/>
        <dbReference type="ChEBI" id="CHEBI:58349"/>
        <dbReference type="ChEBI" id="CHEBI:78442"/>
        <dbReference type="ChEBI" id="CHEBI:78520"/>
        <dbReference type="EC" id="1.2.1.70"/>
    </reaction>
</comment>
<evidence type="ECO:0000256" key="9">
    <source>
        <dbReference type="HAMAP-Rule" id="MF_00087"/>
    </source>
</evidence>
<evidence type="ECO:0000256" key="3">
    <source>
        <dbReference type="ARBA" id="ARBA00012970"/>
    </source>
</evidence>
<keyword evidence="6 9" id="KW-0627">Porphyrin biosynthesis</keyword>
<evidence type="ECO:0000256" key="5">
    <source>
        <dbReference type="ARBA" id="ARBA00023002"/>
    </source>
</evidence>
<evidence type="ECO:0000256" key="1">
    <source>
        <dbReference type="ARBA" id="ARBA00005059"/>
    </source>
</evidence>
<dbReference type="InterPro" id="IPR000343">
    <property type="entry name" value="4pyrrol_synth_GluRdtase"/>
</dbReference>
<dbReference type="KEGG" id="cate:C2869_15195"/>
<evidence type="ECO:0000256" key="12">
    <source>
        <dbReference type="PIRSR" id="PIRSR000445-3"/>
    </source>
</evidence>
<feature type="domain" description="Glutamyl-tRNA reductase N-terminal" evidence="17">
    <location>
        <begin position="7"/>
        <end position="154"/>
    </location>
</feature>
<evidence type="ECO:0000256" key="7">
    <source>
        <dbReference type="ARBA" id="ARBA00047464"/>
    </source>
</evidence>
<keyword evidence="5 9" id="KW-0560">Oxidoreductase</keyword>
<dbReference type="Pfam" id="PF05201">
    <property type="entry name" value="GlutR_N"/>
    <property type="match status" value="1"/>
</dbReference>
<comment type="miscellaneous">
    <text evidence="9">During catalysis, the active site Cys acts as a nucleophile attacking the alpha-carbonyl group of tRNA-bound glutamate with the formation of a thioester intermediate between enzyme and glutamate, and the concomitant release of tRNA(Glu). The thioester intermediate is finally reduced by direct hydride transfer from NADPH, to form the product GSA.</text>
</comment>
<feature type="binding site" evidence="9 11">
    <location>
        <position position="118"/>
    </location>
    <ligand>
        <name>substrate</name>
    </ligand>
</feature>
<evidence type="ECO:0000313" key="18">
    <source>
        <dbReference type="EMBL" id="AWB67701.1"/>
    </source>
</evidence>
<keyword evidence="19" id="KW-1185">Reference proteome</keyword>
<comment type="similarity">
    <text evidence="2 9 14">Belongs to the glutamyl-tRNA reductase family.</text>
</comment>
<dbReference type="InterPro" id="IPR036291">
    <property type="entry name" value="NAD(P)-bd_dom_sf"/>
</dbReference>
<evidence type="ECO:0000256" key="4">
    <source>
        <dbReference type="ARBA" id="ARBA00022857"/>
    </source>
</evidence>
<dbReference type="PROSITE" id="PS00747">
    <property type="entry name" value="GLUTR"/>
    <property type="match status" value="1"/>
</dbReference>
<evidence type="ECO:0000256" key="13">
    <source>
        <dbReference type="PIRSR" id="PIRSR000445-4"/>
    </source>
</evidence>
<dbReference type="Proteomes" id="UP000244441">
    <property type="component" value="Chromosome"/>
</dbReference>
<dbReference type="PANTHER" id="PTHR43013">
    <property type="entry name" value="GLUTAMYL-TRNA REDUCTASE"/>
    <property type="match status" value="1"/>
</dbReference>
<dbReference type="GO" id="GO:0019353">
    <property type="term" value="P:protoporphyrinogen IX biosynthetic process from glutamate"/>
    <property type="evidence" value="ECO:0007669"/>
    <property type="project" value="TreeGrafter"/>
</dbReference>
<feature type="domain" description="Quinate/shikimate 5-dehydrogenase/glutamyl-tRNA reductase" evidence="16">
    <location>
        <begin position="170"/>
        <end position="304"/>
    </location>
</feature>
<evidence type="ECO:0000256" key="8">
    <source>
        <dbReference type="ARBA" id="ARBA00068659"/>
    </source>
</evidence>
<dbReference type="SUPFAM" id="SSF69075">
    <property type="entry name" value="Glutamyl tRNA-reductase dimerization domain"/>
    <property type="match status" value="1"/>
</dbReference>
<evidence type="ECO:0000259" key="16">
    <source>
        <dbReference type="Pfam" id="PF01488"/>
    </source>
</evidence>
<dbReference type="InterPro" id="IPR018214">
    <property type="entry name" value="GluRdtase_CS"/>
</dbReference>
<dbReference type="CDD" id="cd05213">
    <property type="entry name" value="NAD_bind_Glutamyl_tRNA_reduct"/>
    <property type="match status" value="1"/>
</dbReference>
<comment type="domain">
    <text evidence="9">Possesses an unusual extended V-shaped dimeric structure with each monomer consisting of three distinct domains arranged along a curved 'spinal' alpha-helix. The N-terminal catalytic domain specifically recognizes the glutamate moiety of the substrate. The second domain is the NADPH-binding domain, and the third C-terminal domain is responsible for dimerization.</text>
</comment>
<dbReference type="AlphaFoldDB" id="A0A2S0VU08"/>
<dbReference type="InterPro" id="IPR036343">
    <property type="entry name" value="GluRdtase_N_sf"/>
</dbReference>
<evidence type="ECO:0000256" key="11">
    <source>
        <dbReference type="PIRSR" id="PIRSR000445-2"/>
    </source>
</evidence>
<keyword evidence="4 9" id="KW-0521">NADP</keyword>
<comment type="subunit">
    <text evidence="9">Homodimer.</text>
</comment>
<comment type="pathway">
    <text evidence="1 9 14">Porphyrin-containing compound metabolism; protoporphyrin-IX biosynthesis; 5-aminolevulinate from L-glutamyl-tRNA(Glu): step 1/2.</text>
</comment>
<dbReference type="HAMAP" id="MF_00087">
    <property type="entry name" value="Glu_tRNA_reductase"/>
    <property type="match status" value="1"/>
</dbReference>
<feature type="binding site" evidence="9 11">
    <location>
        <begin position="112"/>
        <end position="114"/>
    </location>
    <ligand>
        <name>substrate</name>
    </ligand>
</feature>
<dbReference type="EC" id="1.2.1.70" evidence="3 9"/>
<accession>A0A2S0VU08</accession>
<name>A0A2S0VU08_9ALTE</name>
<reference evidence="18 19" key="1">
    <citation type="submission" date="2018-01" db="EMBL/GenBank/DDBJ databases">
        <title>Genome sequence of a Cantenovulum-like bacteria.</title>
        <authorList>
            <person name="Tan W.R."/>
            <person name="Lau N.-S."/>
            <person name="Go F."/>
            <person name="Amirul A.-A.A."/>
        </authorList>
    </citation>
    <scope>NUCLEOTIDE SEQUENCE [LARGE SCALE GENOMIC DNA]</scope>
    <source>
        <strain evidence="18 19">CCB-QB4</strain>
    </source>
</reference>